<dbReference type="AlphaFoldDB" id="A0A0K1QFT2"/>
<evidence type="ECO:0000256" key="1">
    <source>
        <dbReference type="ARBA" id="ARBA00022737"/>
    </source>
</evidence>
<accession>A0A0K1QFT2</accession>
<dbReference type="PANTHER" id="PTHR24198">
    <property type="entry name" value="ANKYRIN REPEAT AND PROTEIN KINASE DOMAIN-CONTAINING PROTEIN"/>
    <property type="match status" value="1"/>
</dbReference>
<dbReference type="PRINTS" id="PR01415">
    <property type="entry name" value="ANKYRIN"/>
</dbReference>
<evidence type="ECO:0000313" key="6">
    <source>
        <dbReference type="Proteomes" id="UP000064967"/>
    </source>
</evidence>
<dbReference type="InterPro" id="IPR036034">
    <property type="entry name" value="PDZ_sf"/>
</dbReference>
<dbReference type="PROSITE" id="PS50088">
    <property type="entry name" value="ANK_REPEAT"/>
    <property type="match status" value="3"/>
</dbReference>
<dbReference type="SMART" id="SM00228">
    <property type="entry name" value="PDZ"/>
    <property type="match status" value="1"/>
</dbReference>
<evidence type="ECO:0000259" key="4">
    <source>
        <dbReference type="SMART" id="SM00228"/>
    </source>
</evidence>
<evidence type="ECO:0000256" key="3">
    <source>
        <dbReference type="PROSITE-ProRule" id="PRU00023"/>
    </source>
</evidence>
<evidence type="ECO:0000256" key="2">
    <source>
        <dbReference type="ARBA" id="ARBA00023043"/>
    </source>
</evidence>
<dbReference type="PROSITE" id="PS50297">
    <property type="entry name" value="ANK_REP_REGION"/>
    <property type="match status" value="1"/>
</dbReference>
<dbReference type="RefSeq" id="WP_146655176.1">
    <property type="nucleotide sequence ID" value="NZ_CP012333.1"/>
</dbReference>
<dbReference type="Gene3D" id="2.30.42.10">
    <property type="match status" value="1"/>
</dbReference>
<evidence type="ECO:0000313" key="5">
    <source>
        <dbReference type="EMBL" id="AKV04583.1"/>
    </source>
</evidence>
<gene>
    <name evidence="5" type="ORF">AKJ09_11246</name>
</gene>
<dbReference type="SMART" id="SM00248">
    <property type="entry name" value="ANK"/>
    <property type="match status" value="5"/>
</dbReference>
<dbReference type="InterPro" id="IPR036770">
    <property type="entry name" value="Ankyrin_rpt-contain_sf"/>
</dbReference>
<feature type="domain" description="PDZ" evidence="4">
    <location>
        <begin position="305"/>
        <end position="377"/>
    </location>
</feature>
<dbReference type="Pfam" id="PF13180">
    <property type="entry name" value="PDZ_2"/>
    <property type="match status" value="1"/>
</dbReference>
<dbReference type="KEGG" id="llu:AKJ09_11246"/>
<proteinExistence type="predicted"/>
<feature type="repeat" description="ANK" evidence="3">
    <location>
        <begin position="243"/>
        <end position="275"/>
    </location>
</feature>
<keyword evidence="1" id="KW-0677">Repeat</keyword>
<reference evidence="5 6" key="1">
    <citation type="submission" date="2015-08" db="EMBL/GenBank/DDBJ databases">
        <authorList>
            <person name="Babu N.S."/>
            <person name="Beckwith C.J."/>
            <person name="Beseler K.G."/>
            <person name="Brison A."/>
            <person name="Carone J.V."/>
            <person name="Caskin T.P."/>
            <person name="Diamond M."/>
            <person name="Durham M.E."/>
            <person name="Foxe J.M."/>
            <person name="Go M."/>
            <person name="Henderson B.A."/>
            <person name="Jones I.B."/>
            <person name="McGettigan J.A."/>
            <person name="Micheletti S.J."/>
            <person name="Nasrallah M.E."/>
            <person name="Ortiz D."/>
            <person name="Piller C.R."/>
            <person name="Privatt S.R."/>
            <person name="Schneider S.L."/>
            <person name="Sharp S."/>
            <person name="Smith T.C."/>
            <person name="Stanton J.D."/>
            <person name="Ullery H.E."/>
            <person name="Wilson R.J."/>
            <person name="Serrano M.G."/>
            <person name="Buck G."/>
            <person name="Lee V."/>
            <person name="Wang Y."/>
            <person name="Carvalho R."/>
            <person name="Voegtly L."/>
            <person name="Shi R."/>
            <person name="Duckworth R."/>
            <person name="Johnson A."/>
            <person name="Loviza R."/>
            <person name="Walstead R."/>
            <person name="Shah Z."/>
            <person name="Kiflezghi M."/>
            <person name="Wade K."/>
            <person name="Ball S.L."/>
            <person name="Bradley K.W."/>
            <person name="Asai D.J."/>
            <person name="Bowman C.A."/>
            <person name="Russell D.A."/>
            <person name="Pope W.H."/>
            <person name="Jacobs-Sera D."/>
            <person name="Hendrix R.W."/>
            <person name="Hatfull G.F."/>
        </authorList>
    </citation>
    <scope>NUCLEOTIDE SEQUENCE [LARGE SCALE GENOMIC DNA]</scope>
    <source>
        <strain evidence="5 6">DSM 27648</strain>
    </source>
</reference>
<dbReference type="SUPFAM" id="SSF48403">
    <property type="entry name" value="Ankyrin repeat"/>
    <property type="match status" value="1"/>
</dbReference>
<keyword evidence="6" id="KW-1185">Reference proteome</keyword>
<dbReference type="EMBL" id="CP012333">
    <property type="protein sequence ID" value="AKV04583.1"/>
    <property type="molecule type" value="Genomic_DNA"/>
</dbReference>
<dbReference type="SUPFAM" id="SSF50156">
    <property type="entry name" value="PDZ domain-like"/>
    <property type="match status" value="1"/>
</dbReference>
<feature type="repeat" description="ANK" evidence="3">
    <location>
        <begin position="208"/>
        <end position="236"/>
    </location>
</feature>
<organism evidence="5 6">
    <name type="scientific">Labilithrix luteola</name>
    <dbReference type="NCBI Taxonomy" id="1391654"/>
    <lineage>
        <taxon>Bacteria</taxon>
        <taxon>Pseudomonadati</taxon>
        <taxon>Myxococcota</taxon>
        <taxon>Polyangia</taxon>
        <taxon>Polyangiales</taxon>
        <taxon>Labilitrichaceae</taxon>
        <taxon>Labilithrix</taxon>
    </lineage>
</organism>
<dbReference type="Gene3D" id="1.25.40.20">
    <property type="entry name" value="Ankyrin repeat-containing domain"/>
    <property type="match status" value="1"/>
</dbReference>
<dbReference type="STRING" id="1391654.AKJ09_11246"/>
<protein>
    <submittedName>
        <fullName evidence="5">Ankyrin</fullName>
    </submittedName>
</protein>
<name>A0A0K1QFT2_9BACT</name>
<dbReference type="Proteomes" id="UP000064967">
    <property type="component" value="Chromosome"/>
</dbReference>
<dbReference type="PANTHER" id="PTHR24198:SF165">
    <property type="entry name" value="ANKYRIN REPEAT-CONTAINING PROTEIN-RELATED"/>
    <property type="match status" value="1"/>
</dbReference>
<dbReference type="OrthoDB" id="671583at2"/>
<dbReference type="InterPro" id="IPR002110">
    <property type="entry name" value="Ankyrin_rpt"/>
</dbReference>
<dbReference type="InterPro" id="IPR001478">
    <property type="entry name" value="PDZ"/>
</dbReference>
<keyword evidence="2 3" id="KW-0040">ANK repeat</keyword>
<sequence length="389" mass="42507">MSRARPKTASGQRERIAGLDALRKSLSAKDDLELTRLIEEGALSRVRAPNALLEYAIRHGSPAQVRAIVEVLKPALSAKTFHALFSEAAFWNYEKPGSALAVDWLETARTALAFTENVDHVENWRAEIDGKPVSEIHSPLLHAIEMNDPEWVALLLGKGVNLARPLEDPHRHHGGSALHFVCSRKAASKAIVEQLIRHGIPVDQPDKRGLTPLALAATSGHLDLVRLLIANGADVDRPVGQERDSSVLIQSVRAGAFDVAQFLVDAGADVRRRDRFGWTAASLACSRRQKPLVESMLLRGAELRPALGLRGEPTTLGLRVTWLLETAAGSAFAAGIKIGDILVTIDSTHVHTIEDAQRCVAMHRALDEVQLELVREGERLRKDVLLMAL</sequence>
<feature type="repeat" description="ANK" evidence="3">
    <location>
        <begin position="173"/>
        <end position="207"/>
    </location>
</feature>
<dbReference type="Pfam" id="PF12796">
    <property type="entry name" value="Ank_2"/>
    <property type="match status" value="1"/>
</dbReference>